<organism evidence="1 2">
    <name type="scientific">Citrus sinensis</name>
    <name type="common">Sweet orange</name>
    <name type="synonym">Citrus aurantium var. sinensis</name>
    <dbReference type="NCBI Taxonomy" id="2711"/>
    <lineage>
        <taxon>Eukaryota</taxon>
        <taxon>Viridiplantae</taxon>
        <taxon>Streptophyta</taxon>
        <taxon>Embryophyta</taxon>
        <taxon>Tracheophyta</taxon>
        <taxon>Spermatophyta</taxon>
        <taxon>Magnoliopsida</taxon>
        <taxon>eudicotyledons</taxon>
        <taxon>Gunneridae</taxon>
        <taxon>Pentapetalae</taxon>
        <taxon>rosids</taxon>
        <taxon>malvids</taxon>
        <taxon>Sapindales</taxon>
        <taxon>Rutaceae</taxon>
        <taxon>Aurantioideae</taxon>
        <taxon>Citrus</taxon>
    </lineage>
</organism>
<protein>
    <submittedName>
        <fullName evidence="1">Uncharacterized protein</fullName>
    </submittedName>
</protein>
<name>A0ACB8JTM2_CITSI</name>
<evidence type="ECO:0000313" key="1">
    <source>
        <dbReference type="EMBL" id="KAH9736092.1"/>
    </source>
</evidence>
<accession>A0ACB8JTM2</accession>
<reference evidence="2" key="1">
    <citation type="journal article" date="2023" name="Hortic. Res.">
        <title>A chromosome-level phased genome enabling allele-level studies in sweet orange: a case study on citrus Huanglongbing tolerance.</title>
        <authorList>
            <person name="Wu B."/>
            <person name="Yu Q."/>
            <person name="Deng Z."/>
            <person name="Duan Y."/>
            <person name="Luo F."/>
            <person name="Gmitter F. Jr."/>
        </authorList>
    </citation>
    <scope>NUCLEOTIDE SEQUENCE [LARGE SCALE GENOMIC DNA]</scope>
    <source>
        <strain evidence="2">cv. Valencia</strain>
    </source>
</reference>
<proteinExistence type="predicted"/>
<keyword evidence="2" id="KW-1185">Reference proteome</keyword>
<dbReference type="EMBL" id="CM039175">
    <property type="protein sequence ID" value="KAH9736092.1"/>
    <property type="molecule type" value="Genomic_DNA"/>
</dbReference>
<dbReference type="Proteomes" id="UP000829398">
    <property type="component" value="Chromosome 6"/>
</dbReference>
<evidence type="ECO:0000313" key="2">
    <source>
        <dbReference type="Proteomes" id="UP000829398"/>
    </source>
</evidence>
<comment type="caution">
    <text evidence="1">The sequence shown here is derived from an EMBL/GenBank/DDBJ whole genome shotgun (WGS) entry which is preliminary data.</text>
</comment>
<gene>
    <name evidence="1" type="ORF">KPL71_017971</name>
</gene>
<sequence length="981" mass="110575">MSLPKPEIEKFTIGGDFSLWKMKMRALLVHQGLEDCAEKKRDSKEKSGDAAVASDESSDGGYQSADLLVASNGKIEGQWVLDSGCSFHMSPDKTLFHEYEAIDGGRVLMGNHNACKIVGIGSVKIRMYDGMTRTLEHIRHVPGLKKNLISLGMLDSSGYVFKSDHGGLKVMKNSSIVMKGVKNNGLYVLEGSSVPVLSALHASSDVDKAKMWHLRLGHMSAKSLQELSKRGLLCGDKVEELKFCENCIFGKAHRMKFERGLHKSKAVLDYAHSDLWGPAQVPSLSGGRYFIIFIDDFSRNVWLYILKTKDQAFEKFKIWRALVENQSGVKLKALRTDNGLEFCNKEFDEYCQKHGITRHKTVRFTPQQNGLAERMNRTLIDKIRCLLINSKLPISFWAEAVTTACYLVNRSPSAALKFKTPEEIWTGVSADYKHLRIFGCTAYVHVKQGKLDSRALKGVFVGYPEGVKRYKVWCGATHKCIISRDVTFNEESMLEDNDSAVFDFSPYTDESMKEAAIRKDSRIELARDRARRERKPPSRYAYAGMIAYALNSAEEITIEEPASYREAVKGNRRLVSCKWIFKRKEGIPGAEASRFKARLVARGFTQKEGVDFTEVFSPVVKHSSIRMLLSMVALTDMELDQMDVKTAFLHGKLEEEILMTQPEGFEIKGKEDHVCHLNKSLYGLKQSPRQWYKRFNEFMISKGYLRSKYDSCVYSGSSNSGGAVYLLLYVDDMLLASKDRSEIKKLKDLLNAEFEMKDLGCAKRILGMDIIRNRAAGTIFVSQERYILKVLDRFDMLDAKSVQTPLGSQFKLSKMQAPVTDQDKSMMSEVPYAQVVGSLMYAMVCTRADIAYAVSLVSRFMSDPGKEHCDAVKWIMRYLRGTPDHGLLYGRSKQDEKSIVGYVDSDFAGDLDGRKSISGYLFMVNGCLISWKATLQSVVTLSSTEAEFVAATEAVKEGKWLGGILNELWLKQKTFTIFCDN</sequence>